<reference evidence="2" key="1">
    <citation type="submission" date="2020-01" db="EMBL/GenBank/DDBJ databases">
        <authorList>
            <person name="Meier V. D."/>
            <person name="Meier V D."/>
        </authorList>
    </citation>
    <scope>NUCLEOTIDE SEQUENCE</scope>
    <source>
        <strain evidence="2">HLG_WM_MAG_03</strain>
    </source>
</reference>
<organism evidence="2">
    <name type="scientific">uncultured Sulfurovum sp</name>
    <dbReference type="NCBI Taxonomy" id="269237"/>
    <lineage>
        <taxon>Bacteria</taxon>
        <taxon>Pseudomonadati</taxon>
        <taxon>Campylobacterota</taxon>
        <taxon>Epsilonproteobacteria</taxon>
        <taxon>Campylobacterales</taxon>
        <taxon>Sulfurovaceae</taxon>
        <taxon>Sulfurovum</taxon>
        <taxon>environmental samples</taxon>
    </lineage>
</organism>
<protein>
    <submittedName>
        <fullName evidence="2">Archaeal ATPase, fused to C-terminal DUF234 domain</fullName>
    </submittedName>
</protein>
<name>A0A6S6TWL0_9BACT</name>
<dbReference type="InterPro" id="IPR011579">
    <property type="entry name" value="ATPase_dom"/>
</dbReference>
<dbReference type="PANTHER" id="PTHR34704">
    <property type="entry name" value="ATPASE"/>
    <property type="match status" value="1"/>
</dbReference>
<dbReference type="Gene3D" id="3.40.50.300">
    <property type="entry name" value="P-loop containing nucleotide triphosphate hydrolases"/>
    <property type="match status" value="1"/>
</dbReference>
<evidence type="ECO:0000259" key="1">
    <source>
        <dbReference type="Pfam" id="PF01637"/>
    </source>
</evidence>
<evidence type="ECO:0000313" key="2">
    <source>
        <dbReference type="EMBL" id="CAA6822507.1"/>
    </source>
</evidence>
<accession>A0A6S6TWL0</accession>
<proteinExistence type="predicted"/>
<dbReference type="EMBL" id="CACVAR010000337">
    <property type="protein sequence ID" value="CAA6822507.1"/>
    <property type="molecule type" value="Genomic_DNA"/>
</dbReference>
<sequence>MIGRKKELKVLGEICDSKGSSFAAVYGRRRIGKTYLINYMFKEHRKECLFFNYTGISELPKVIQIENFIDRIYEWFRVKPTEVISDWSAVFRFLKYTIDDEVEKRNHKEKVIIFLDEIPWIDPNNKDGFLSALGYFWNTYCEERGNIVLIICGSNASWIKNRIFEESTGPLYKRLTHKIPMYPFNLFETKEYLLKEKGFNLDNKSIMEIYMVFGGVAKYLSYLDARDSISVNIDKLFFDTEGFMFNEYHAVFRSLFMERANYHKSLVEALCLKPRGLSVTELSKALDLPVGGKLLSAISELEDSGFIQGISKFGNKKKGIRYIVSDAYILFHHKWIKELSRNDVANLDDGYWNSVVGSQKYALWTGRSFEMVVITNVRTYLNARGAGGLFSGVYYWESKAKEEGETGAQIDMVVEYGNGIYDIVECKFYNKEYEISKEYADNMKNKMVMFRKHGLKRTQKGELKMVFLTTYGLVHNAAYNSLNISGELTIDDLL</sequence>
<dbReference type="PANTHER" id="PTHR34704:SF1">
    <property type="entry name" value="ATPASE"/>
    <property type="match status" value="1"/>
</dbReference>
<gene>
    <name evidence="2" type="ORF">HELGO_WM22699</name>
</gene>
<dbReference type="AlphaFoldDB" id="A0A6S6TWL0"/>
<dbReference type="SUPFAM" id="SSF52540">
    <property type="entry name" value="P-loop containing nucleoside triphosphate hydrolases"/>
    <property type="match status" value="1"/>
</dbReference>
<feature type="domain" description="ATPase" evidence="1">
    <location>
        <begin position="4"/>
        <end position="223"/>
    </location>
</feature>
<dbReference type="InterPro" id="IPR027417">
    <property type="entry name" value="P-loop_NTPase"/>
</dbReference>
<dbReference type="GO" id="GO:0005524">
    <property type="term" value="F:ATP binding"/>
    <property type="evidence" value="ECO:0007669"/>
    <property type="project" value="InterPro"/>
</dbReference>
<dbReference type="Pfam" id="PF01637">
    <property type="entry name" value="ATPase_2"/>
    <property type="match status" value="1"/>
</dbReference>